<dbReference type="InterPro" id="IPR029069">
    <property type="entry name" value="HotDog_dom_sf"/>
</dbReference>
<gene>
    <name evidence="2" type="ORF">NC797_02850</name>
</gene>
<comment type="caution">
    <text evidence="2">The sequence shown here is derived from an EMBL/GenBank/DDBJ whole genome shotgun (WGS) entry which is preliminary data.</text>
</comment>
<proteinExistence type="predicted"/>
<dbReference type="AlphaFoldDB" id="A0A9X4AL28"/>
<dbReference type="PANTHER" id="PTHR43664:SF1">
    <property type="entry name" value="BETA-METHYLMALYL-COA DEHYDRATASE"/>
    <property type="match status" value="1"/>
</dbReference>
<dbReference type="Pfam" id="PF01575">
    <property type="entry name" value="MaoC_dehydratas"/>
    <property type="match status" value="1"/>
</dbReference>
<dbReference type="InterPro" id="IPR002539">
    <property type="entry name" value="MaoC-like_dom"/>
</dbReference>
<dbReference type="SUPFAM" id="SSF54637">
    <property type="entry name" value="Thioesterase/thiol ester dehydrase-isomerase"/>
    <property type="match status" value="1"/>
</dbReference>
<dbReference type="PANTHER" id="PTHR43664">
    <property type="entry name" value="MONOAMINE OXIDASE-RELATED"/>
    <property type="match status" value="1"/>
</dbReference>
<dbReference type="RefSeq" id="WP_272435141.1">
    <property type="nucleotide sequence ID" value="NZ_JAMQKB010000001.1"/>
</dbReference>
<organism evidence="2 3">
    <name type="scientific">Terrihalobacillus insolitus</name>
    <dbReference type="NCBI Taxonomy" id="2950438"/>
    <lineage>
        <taxon>Bacteria</taxon>
        <taxon>Bacillati</taxon>
        <taxon>Bacillota</taxon>
        <taxon>Bacilli</taxon>
        <taxon>Bacillales</taxon>
        <taxon>Bacillaceae</taxon>
        <taxon>Terrihalobacillus</taxon>
    </lineage>
</organism>
<name>A0A9X4AL28_9BACI</name>
<keyword evidence="3" id="KW-1185">Reference proteome</keyword>
<reference evidence="2" key="1">
    <citation type="submission" date="2022-06" db="EMBL/GenBank/DDBJ databases">
        <title>Aquibacillus sp. a new bacterium isolated from soil saline samples.</title>
        <authorList>
            <person name="Galisteo C."/>
            <person name="De La Haba R."/>
            <person name="Sanchez-Porro C."/>
            <person name="Ventosa A."/>
        </authorList>
    </citation>
    <scope>NUCLEOTIDE SEQUENCE</scope>
    <source>
        <strain evidence="2">3ASR75-11</strain>
    </source>
</reference>
<dbReference type="Proteomes" id="UP001145050">
    <property type="component" value="Unassembled WGS sequence"/>
</dbReference>
<sequence>MKFHKLSIGDAFTTQKVTLTKEDILSYAEKYDPQYFHVDEIAAAASPFGSLIASGFQTLSVVWAEFIKMDVLGKDCLGGLGAKEIKWRAPVKPGDQLSGTYAIENKQELSDGKRGIVTFGISIRNQEEKEVLSGKTDILISV</sequence>
<dbReference type="InterPro" id="IPR052342">
    <property type="entry name" value="MCH/BMMD"/>
</dbReference>
<evidence type="ECO:0000313" key="2">
    <source>
        <dbReference type="EMBL" id="MDC3423444.1"/>
    </source>
</evidence>
<evidence type="ECO:0000259" key="1">
    <source>
        <dbReference type="Pfam" id="PF01575"/>
    </source>
</evidence>
<evidence type="ECO:0000313" key="3">
    <source>
        <dbReference type="Proteomes" id="UP001145050"/>
    </source>
</evidence>
<dbReference type="Gene3D" id="3.10.129.10">
    <property type="entry name" value="Hotdog Thioesterase"/>
    <property type="match status" value="1"/>
</dbReference>
<protein>
    <submittedName>
        <fullName evidence="2">MaoC family dehydratase N-terminal domain-containing protein</fullName>
    </submittedName>
</protein>
<dbReference type="EMBL" id="JAMQKB010000001">
    <property type="protein sequence ID" value="MDC3423444.1"/>
    <property type="molecule type" value="Genomic_DNA"/>
</dbReference>
<accession>A0A9X4AL28</accession>
<feature type="domain" description="MaoC-like" evidence="1">
    <location>
        <begin position="8"/>
        <end position="118"/>
    </location>
</feature>